<dbReference type="GeneID" id="25282775"/>
<name>A0A072P8X4_9EURO</name>
<reference evidence="2 3" key="1">
    <citation type="submission" date="2013-03" db="EMBL/GenBank/DDBJ databases">
        <title>The Genome Sequence of Exophiala aquamarina CBS 119918.</title>
        <authorList>
            <consortium name="The Broad Institute Genomics Platform"/>
            <person name="Cuomo C."/>
            <person name="de Hoog S."/>
            <person name="Gorbushina A."/>
            <person name="Walker B."/>
            <person name="Young S.K."/>
            <person name="Zeng Q."/>
            <person name="Gargeya S."/>
            <person name="Fitzgerald M."/>
            <person name="Haas B."/>
            <person name="Abouelleil A."/>
            <person name="Allen A.W."/>
            <person name="Alvarado L."/>
            <person name="Arachchi H.M."/>
            <person name="Berlin A.M."/>
            <person name="Chapman S.B."/>
            <person name="Gainer-Dewar J."/>
            <person name="Goldberg J."/>
            <person name="Griggs A."/>
            <person name="Gujja S."/>
            <person name="Hansen M."/>
            <person name="Howarth C."/>
            <person name="Imamovic A."/>
            <person name="Ireland A."/>
            <person name="Larimer J."/>
            <person name="McCowan C."/>
            <person name="Murphy C."/>
            <person name="Pearson M."/>
            <person name="Poon T.W."/>
            <person name="Priest M."/>
            <person name="Roberts A."/>
            <person name="Saif S."/>
            <person name="Shea T."/>
            <person name="Sisk P."/>
            <person name="Sykes S."/>
            <person name="Wortman J."/>
            <person name="Nusbaum C."/>
            <person name="Birren B."/>
        </authorList>
    </citation>
    <scope>NUCLEOTIDE SEQUENCE [LARGE SCALE GENOMIC DNA]</scope>
    <source>
        <strain evidence="2 3">CBS 119918</strain>
    </source>
</reference>
<evidence type="ECO:0000313" key="3">
    <source>
        <dbReference type="Proteomes" id="UP000027920"/>
    </source>
</evidence>
<dbReference type="PANTHER" id="PTHR15020:SF50">
    <property type="entry name" value="UPF0659 PROTEIN YMR090W"/>
    <property type="match status" value="1"/>
</dbReference>
<evidence type="ECO:0008006" key="4">
    <source>
        <dbReference type="Google" id="ProtNLM"/>
    </source>
</evidence>
<dbReference type="RefSeq" id="XP_013258871.1">
    <property type="nucleotide sequence ID" value="XM_013403417.1"/>
</dbReference>
<dbReference type="PANTHER" id="PTHR15020">
    <property type="entry name" value="FLAVIN REDUCTASE-RELATED"/>
    <property type="match status" value="1"/>
</dbReference>
<dbReference type="OrthoDB" id="63935at2759"/>
<dbReference type="AlphaFoldDB" id="A0A072P8X4"/>
<accession>A0A072P8X4</accession>
<evidence type="ECO:0000313" key="2">
    <source>
        <dbReference type="EMBL" id="KEF56281.1"/>
    </source>
</evidence>
<proteinExistence type="inferred from homology"/>
<dbReference type="VEuPathDB" id="FungiDB:A1O9_07862"/>
<dbReference type="HOGENOM" id="CLU_066707_0_0_1"/>
<dbReference type="Proteomes" id="UP000027920">
    <property type="component" value="Unassembled WGS sequence"/>
</dbReference>
<dbReference type="SUPFAM" id="SSF51735">
    <property type="entry name" value="NAD(P)-binding Rossmann-fold domains"/>
    <property type="match status" value="1"/>
</dbReference>
<sequence>MSPTQQPTLTVFGATGGCAANAVVAALGAGIKCVALARTPSKLRNMLEDQYTVPPKTLDANLVIIEGNIRSIEDVKRTLTASGSLPDRILFGVGGSPKIQFSLWAPITLDDPHICEEGMKTLIAALRSCEAENVQLGPQGSRPLLFAISTVSMSSRRDLAYLYYPLEYWLLSIPRSDKKALEKVIFEAVLGVDSPVGGFAMVRPPILSEGTALGPDKVKAGWVWPDEQRREKVAKGEKEVGPMVGWFVTKADVGRWIFDNLIQGDGSALGKCWSLTN</sequence>
<dbReference type="InterPro" id="IPR036291">
    <property type="entry name" value="NAD(P)-bd_dom_sf"/>
</dbReference>
<dbReference type="EMBL" id="AMGV01000006">
    <property type="protein sequence ID" value="KEF56281.1"/>
    <property type="molecule type" value="Genomic_DNA"/>
</dbReference>
<keyword evidence="3" id="KW-1185">Reference proteome</keyword>
<gene>
    <name evidence="2" type="ORF">A1O9_07862</name>
</gene>
<organism evidence="2 3">
    <name type="scientific">Exophiala aquamarina CBS 119918</name>
    <dbReference type="NCBI Taxonomy" id="1182545"/>
    <lineage>
        <taxon>Eukaryota</taxon>
        <taxon>Fungi</taxon>
        <taxon>Dikarya</taxon>
        <taxon>Ascomycota</taxon>
        <taxon>Pezizomycotina</taxon>
        <taxon>Eurotiomycetes</taxon>
        <taxon>Chaetothyriomycetidae</taxon>
        <taxon>Chaetothyriales</taxon>
        <taxon>Herpotrichiellaceae</taxon>
        <taxon>Exophiala</taxon>
    </lineage>
</organism>
<protein>
    <recommendedName>
        <fullName evidence="4">NAD(P)-binding domain-containing protein</fullName>
    </recommendedName>
</protein>
<evidence type="ECO:0000256" key="1">
    <source>
        <dbReference type="ARBA" id="ARBA00038376"/>
    </source>
</evidence>
<dbReference type="Gene3D" id="3.40.50.720">
    <property type="entry name" value="NAD(P)-binding Rossmann-like Domain"/>
    <property type="match status" value="1"/>
</dbReference>
<dbReference type="STRING" id="1182545.A0A072P8X4"/>
<comment type="similarity">
    <text evidence="1">Belongs to the avfA family.</text>
</comment>
<comment type="caution">
    <text evidence="2">The sequence shown here is derived from an EMBL/GenBank/DDBJ whole genome shotgun (WGS) entry which is preliminary data.</text>
</comment>